<sequence length="47" mass="5734">MTLNLLFMTVTFKKRHTTREEVLHNEAVARRFEETKIKQDTFLSKMY</sequence>
<proteinExistence type="predicted"/>
<protein>
    <submittedName>
        <fullName evidence="1">YrzI family small protein</fullName>
    </submittedName>
</protein>
<evidence type="ECO:0000313" key="1">
    <source>
        <dbReference type="EMBL" id="MFD2679903.1"/>
    </source>
</evidence>
<evidence type="ECO:0000313" key="2">
    <source>
        <dbReference type="Proteomes" id="UP001597506"/>
    </source>
</evidence>
<accession>A0ABW5RMI0</accession>
<dbReference type="InterPro" id="IPR012655">
    <property type="entry name" value="YrzI"/>
</dbReference>
<keyword evidence="2" id="KW-1185">Reference proteome</keyword>
<reference evidence="2" key="1">
    <citation type="journal article" date="2019" name="Int. J. Syst. Evol. Microbiol.">
        <title>The Global Catalogue of Microorganisms (GCM) 10K type strain sequencing project: providing services to taxonomists for standard genome sequencing and annotation.</title>
        <authorList>
            <consortium name="The Broad Institute Genomics Platform"/>
            <consortium name="The Broad Institute Genome Sequencing Center for Infectious Disease"/>
            <person name="Wu L."/>
            <person name="Ma J."/>
        </authorList>
    </citation>
    <scope>NUCLEOTIDE SEQUENCE [LARGE SCALE GENOMIC DNA]</scope>
    <source>
        <strain evidence="2">KCTC 3913</strain>
    </source>
</reference>
<dbReference type="RefSeq" id="WP_084778183.1">
    <property type="nucleotide sequence ID" value="NZ_JBHUMF010000009.1"/>
</dbReference>
<dbReference type="Pfam" id="PF09501">
    <property type="entry name" value="Bac_small_YrzI"/>
    <property type="match status" value="1"/>
</dbReference>
<gene>
    <name evidence="1" type="ORF">ACFSUL_03965</name>
</gene>
<name>A0ABW5RMI0_9BACI</name>
<organism evidence="1 2">
    <name type="scientific">Bacillus seohaeanensis</name>
    <dbReference type="NCBI Taxonomy" id="284580"/>
    <lineage>
        <taxon>Bacteria</taxon>
        <taxon>Bacillati</taxon>
        <taxon>Bacillota</taxon>
        <taxon>Bacilli</taxon>
        <taxon>Bacillales</taxon>
        <taxon>Bacillaceae</taxon>
        <taxon>Bacillus</taxon>
    </lineage>
</organism>
<dbReference type="EMBL" id="JBHUMF010000009">
    <property type="protein sequence ID" value="MFD2679903.1"/>
    <property type="molecule type" value="Genomic_DNA"/>
</dbReference>
<comment type="caution">
    <text evidence="1">The sequence shown here is derived from an EMBL/GenBank/DDBJ whole genome shotgun (WGS) entry which is preliminary data.</text>
</comment>
<dbReference type="Proteomes" id="UP001597506">
    <property type="component" value="Unassembled WGS sequence"/>
</dbReference>